<dbReference type="InterPro" id="IPR000182">
    <property type="entry name" value="GNAT_dom"/>
</dbReference>
<dbReference type="CDD" id="cd04301">
    <property type="entry name" value="NAT_SF"/>
    <property type="match status" value="1"/>
</dbReference>
<dbReference type="EMBL" id="CP115174">
    <property type="protein sequence ID" value="WBO24701.1"/>
    <property type="molecule type" value="Genomic_DNA"/>
</dbReference>
<dbReference type="Gene3D" id="3.40.630.30">
    <property type="match status" value="1"/>
</dbReference>
<protein>
    <submittedName>
        <fullName evidence="2">N-acetyltransferase</fullName>
    </submittedName>
</protein>
<organism evidence="2 3">
    <name type="scientific">Sphingomonas abietis</name>
    <dbReference type="NCBI Taxonomy" id="3012344"/>
    <lineage>
        <taxon>Bacteria</taxon>
        <taxon>Pseudomonadati</taxon>
        <taxon>Pseudomonadota</taxon>
        <taxon>Alphaproteobacteria</taxon>
        <taxon>Sphingomonadales</taxon>
        <taxon>Sphingomonadaceae</taxon>
        <taxon>Sphingomonas</taxon>
    </lineage>
</organism>
<dbReference type="Proteomes" id="UP001210865">
    <property type="component" value="Chromosome"/>
</dbReference>
<reference evidence="2 3" key="1">
    <citation type="submission" date="2022-12" db="EMBL/GenBank/DDBJ databases">
        <title>Sphingomonas abieness sp. nov., an endophytic bacterium isolated from Abies koreana.</title>
        <authorList>
            <person name="Jiang L."/>
            <person name="Lee J."/>
        </authorList>
    </citation>
    <scope>NUCLEOTIDE SEQUENCE [LARGE SCALE GENOMIC DNA]</scope>
    <source>
        <strain evidence="3">PAMB 00755</strain>
    </source>
</reference>
<sequence length="173" mass="18287">MVAAAAMGAHFAPIETADPQAVERLLDHAFGADRQRRTAYRLRDGVVHAPAASCAAFDTQGTLVGSLQSWPLALTQADGMITPLWLVGPIAVEPARRGEGIARAMLRRALAAMDATGIPAVLIGDPEYYGPFGFTADATAGWSLPGPVERRRLLARLDDGQALPAEGMLGPRF</sequence>
<dbReference type="Pfam" id="PF13527">
    <property type="entry name" value="Acetyltransf_9"/>
    <property type="match status" value="1"/>
</dbReference>
<dbReference type="SUPFAM" id="SSF55729">
    <property type="entry name" value="Acyl-CoA N-acyltransferases (Nat)"/>
    <property type="match status" value="1"/>
</dbReference>
<dbReference type="InterPro" id="IPR016181">
    <property type="entry name" value="Acyl_CoA_acyltransferase"/>
</dbReference>
<evidence type="ECO:0000259" key="1">
    <source>
        <dbReference type="PROSITE" id="PS51186"/>
    </source>
</evidence>
<feature type="domain" description="N-acetyltransferase" evidence="1">
    <location>
        <begin position="9"/>
        <end position="155"/>
    </location>
</feature>
<proteinExistence type="predicted"/>
<evidence type="ECO:0000313" key="2">
    <source>
        <dbReference type="EMBL" id="WBO24701.1"/>
    </source>
</evidence>
<dbReference type="PROSITE" id="PS51186">
    <property type="entry name" value="GNAT"/>
    <property type="match status" value="1"/>
</dbReference>
<dbReference type="RefSeq" id="WP_270079321.1">
    <property type="nucleotide sequence ID" value="NZ_CP115174.1"/>
</dbReference>
<gene>
    <name evidence="2" type="ORF">PBT88_18940</name>
</gene>
<evidence type="ECO:0000313" key="3">
    <source>
        <dbReference type="Proteomes" id="UP001210865"/>
    </source>
</evidence>
<keyword evidence="3" id="KW-1185">Reference proteome</keyword>
<accession>A0ABY7NSX8</accession>
<name>A0ABY7NSX8_9SPHN</name>